<evidence type="ECO:0000313" key="1">
    <source>
        <dbReference type="EMBL" id="TQQ80687.1"/>
    </source>
</evidence>
<comment type="caution">
    <text evidence="1">The sequence shown here is derived from an EMBL/GenBank/DDBJ whole genome shotgun (WGS) entry which is preliminary data.</text>
</comment>
<dbReference type="PANTHER" id="PTHR34387:SF2">
    <property type="entry name" value="SLR1258 PROTEIN"/>
    <property type="match status" value="1"/>
</dbReference>
<gene>
    <name evidence="1" type="ORF">EWF95_09415</name>
</gene>
<dbReference type="Gene3D" id="3.30.110.170">
    <property type="entry name" value="Protein of unknown function (DUF541), domain 1"/>
    <property type="match status" value="1"/>
</dbReference>
<protein>
    <submittedName>
        <fullName evidence="1">DUF541 domain-containing protein</fullName>
    </submittedName>
</protein>
<accession>A0A544QP36</accession>
<dbReference type="OrthoDB" id="12132at2157"/>
<dbReference type="EMBL" id="SESI01000002">
    <property type="protein sequence ID" value="TQQ80687.1"/>
    <property type="molecule type" value="Genomic_DNA"/>
</dbReference>
<dbReference type="Proteomes" id="UP000315385">
    <property type="component" value="Unassembled WGS sequence"/>
</dbReference>
<dbReference type="AlphaFoldDB" id="A0A544QP36"/>
<dbReference type="PANTHER" id="PTHR34387">
    <property type="entry name" value="SLR1258 PROTEIN"/>
    <property type="match status" value="1"/>
</dbReference>
<dbReference type="InterPro" id="IPR052022">
    <property type="entry name" value="26kDa_periplasmic_antigen"/>
</dbReference>
<name>A0A544QP36_9EURY</name>
<dbReference type="PROSITE" id="PS51257">
    <property type="entry name" value="PROKAR_LIPOPROTEIN"/>
    <property type="match status" value="1"/>
</dbReference>
<proteinExistence type="predicted"/>
<organism evidence="1 2">
    <name type="scientific">Halonotius roseus</name>
    <dbReference type="NCBI Taxonomy" id="2511997"/>
    <lineage>
        <taxon>Archaea</taxon>
        <taxon>Methanobacteriati</taxon>
        <taxon>Methanobacteriota</taxon>
        <taxon>Stenosarchaea group</taxon>
        <taxon>Halobacteria</taxon>
        <taxon>Halobacteriales</taxon>
        <taxon>Haloferacaceae</taxon>
        <taxon>Halonotius</taxon>
    </lineage>
</organism>
<reference evidence="1 2" key="1">
    <citation type="submission" date="2019-02" db="EMBL/GenBank/DDBJ databases">
        <title>Halonotius sp. a new haloqrchaeon isolated from saline water.</title>
        <authorList>
            <person name="Duran-Viseras A."/>
            <person name="Sanchez-Porro C."/>
            <person name="Ventosa A."/>
        </authorList>
    </citation>
    <scope>NUCLEOTIDE SEQUENCE [LARGE SCALE GENOMIC DNA]</scope>
    <source>
        <strain evidence="1 2">F9-27</strain>
    </source>
</reference>
<dbReference type="InterPro" id="IPR007497">
    <property type="entry name" value="SIMPL/DUF541"/>
</dbReference>
<dbReference type="Gene3D" id="3.30.70.2970">
    <property type="entry name" value="Protein of unknown function (DUF541), domain 2"/>
    <property type="match status" value="1"/>
</dbReference>
<dbReference type="GO" id="GO:0006974">
    <property type="term" value="P:DNA damage response"/>
    <property type="evidence" value="ECO:0007669"/>
    <property type="project" value="TreeGrafter"/>
</dbReference>
<dbReference type="Pfam" id="PF04402">
    <property type="entry name" value="SIMPL"/>
    <property type="match status" value="1"/>
</dbReference>
<keyword evidence="2" id="KW-1185">Reference proteome</keyword>
<dbReference type="RefSeq" id="WP_142443798.1">
    <property type="nucleotide sequence ID" value="NZ_SESI01000002.1"/>
</dbReference>
<evidence type="ECO:0000313" key="2">
    <source>
        <dbReference type="Proteomes" id="UP000315385"/>
    </source>
</evidence>
<sequence>MQRRDFLIGTATAGAAGLSGCLGTAQQATDAGSTADSDGGRTITVTGSAEMQAPPDRAVIEVSVEATGDSAPAVRDELSTRSDSLRQALRDAGLSDDQLTTGRFAIRPQYARREPGTEPEQTGYEGTHTITIDVEDIDATGDVIDTAIDGGADSIGRIEYTLAESTRESLREDALKAAVDTARDEADVLAARVDSRVVSVQQLNAAGGGVSPTYERYDVAEAASGGSTELQPDDVTVSASVEATYRID</sequence>